<organism evidence="1">
    <name type="scientific">Atrato Denso-like virus 1</name>
    <dbReference type="NCBI Taxonomy" id="2689333"/>
    <lineage>
        <taxon>Viruses</taxon>
        <taxon>Monodnaviria</taxon>
        <taxon>Shotokuvirae</taxon>
        <taxon>Cossaviricota</taxon>
        <taxon>Quintoviricetes</taxon>
        <taxon>Piccovirales</taxon>
        <taxon>Parvoviridae</taxon>
        <taxon>Densovirinae</taxon>
    </lineage>
</organism>
<dbReference type="EMBL" id="MN661134">
    <property type="protein sequence ID" value="QHA33817.1"/>
    <property type="molecule type" value="Genomic_DNA"/>
</dbReference>
<evidence type="ECO:0000313" key="1">
    <source>
        <dbReference type="EMBL" id="QHA33811.1"/>
    </source>
</evidence>
<dbReference type="EMBL" id="MN661133">
    <property type="protein sequence ID" value="QHA33811.1"/>
    <property type="molecule type" value="Genomic_DNA"/>
</dbReference>
<evidence type="ECO:0000313" key="2">
    <source>
        <dbReference type="EMBL" id="QHA33817.1"/>
    </source>
</evidence>
<protein>
    <submittedName>
        <fullName evidence="1">Uncharacterized protein</fullName>
    </submittedName>
</protein>
<accession>A0A6B9KGX0</accession>
<sequence>MSSRQRNMLRLMSEEDIRYNKERNTQFLWMKNRFNKMQKSKITNPYYRPELRDTASVSLISDNDEDDDFNQ</sequence>
<reference evidence="1" key="1">
    <citation type="submission" date="2019-11" db="EMBL/GenBank/DDBJ databases">
        <authorList>
            <person name="Nitsche A."/>
            <person name="Hankeln T."/>
            <person name="Acosta O."/>
            <person name="Velez I.D."/>
            <person name="Schiemann D.J."/>
        </authorList>
    </citation>
    <scope>NUCLEOTIDE SEQUENCE</scope>
    <source>
        <strain evidence="1">Psal 1745-6</strain>
        <strain evidence="2">Psal 1747-3</strain>
    </source>
</reference>
<name>A0A6B9KGX0_9VIRU</name>
<proteinExistence type="predicted"/>